<dbReference type="Proteomes" id="UP000198606">
    <property type="component" value="Unassembled WGS sequence"/>
</dbReference>
<dbReference type="RefSeq" id="WP_084305437.1">
    <property type="nucleotide sequence ID" value="NZ_FNDG01000001.1"/>
</dbReference>
<evidence type="ECO:0000313" key="1">
    <source>
        <dbReference type="EMBL" id="SDG85944.1"/>
    </source>
</evidence>
<dbReference type="EMBL" id="FNDG01000001">
    <property type="protein sequence ID" value="SDG85944.1"/>
    <property type="molecule type" value="Genomic_DNA"/>
</dbReference>
<organism evidence="1 2">
    <name type="scientific">Phytopseudomonas flavescens</name>
    <dbReference type="NCBI Taxonomy" id="29435"/>
    <lineage>
        <taxon>Bacteria</taxon>
        <taxon>Pseudomonadati</taxon>
        <taxon>Pseudomonadota</taxon>
        <taxon>Gammaproteobacteria</taxon>
        <taxon>Pseudomonadales</taxon>
        <taxon>Pseudomonadaceae</taxon>
        <taxon>Phytopseudomonas</taxon>
    </lineage>
</organism>
<dbReference type="STRING" id="29435.SAMN05216588_101213"/>
<gene>
    <name evidence="1" type="ORF">SAMN05216588_101213</name>
</gene>
<reference evidence="1 2" key="1">
    <citation type="submission" date="2016-10" db="EMBL/GenBank/DDBJ databases">
        <authorList>
            <person name="de Groot N.N."/>
        </authorList>
    </citation>
    <scope>NUCLEOTIDE SEQUENCE [LARGE SCALE GENOMIC DNA]</scope>
    <source>
        <strain evidence="1 2">LMG 18387</strain>
    </source>
</reference>
<sequence length="159" mass="16166">MAKVTLRQYGERQFGGAAGAYGNTTTLRFQLVTIANGSAQNADVSTPIASGDVVDLGPLPEGFRLDDAQILVTTGMTATITGSLGFAYEDGVDDAGVPQDAAYFGAGIDLAAAGRKRATGSKLVVLPKPARLILTTAVAANAKASAINVLVSGELQGPR</sequence>
<dbReference type="AlphaFoldDB" id="A0A1G7XNZ9"/>
<proteinExistence type="predicted"/>
<name>A0A1G7XNZ9_9GAMM</name>
<protein>
    <submittedName>
        <fullName evidence="1">Uncharacterized protein</fullName>
    </submittedName>
</protein>
<accession>A0A1G7XNZ9</accession>
<evidence type="ECO:0000313" key="2">
    <source>
        <dbReference type="Proteomes" id="UP000198606"/>
    </source>
</evidence>